<reference evidence="2" key="1">
    <citation type="journal article" date="2010" name="BMC Genomics">
        <title>Clostridium sticklandii, a specialist in amino acid degradation:revisiting its metabolism through its genome sequence.</title>
        <authorList>
            <person name="Fonknechten N."/>
            <person name="Chaussonnerie S."/>
            <person name="Tricot S."/>
            <person name="Lajus A."/>
            <person name="Andreesen J.R."/>
            <person name="Perchat N."/>
            <person name="Pelletier E."/>
            <person name="Gouyvenoux M."/>
            <person name="Barbe V."/>
            <person name="Salanoubat M."/>
            <person name="Le Paslier D."/>
            <person name="Weissenbach J."/>
            <person name="Cohen G.N."/>
            <person name="Kreimeyer A."/>
        </authorList>
    </citation>
    <scope>NUCLEOTIDE SEQUENCE [LARGE SCALE GENOMIC DNA]</scope>
    <source>
        <strain evidence="2">ATCC 12662 / DSM 519 / JCM 1433 / CCUG 9281 / NCIMB 10654 / HF</strain>
    </source>
</reference>
<dbReference type="Proteomes" id="UP000007041">
    <property type="component" value="Chromosome"/>
</dbReference>
<keyword evidence="2" id="KW-1185">Reference proteome</keyword>
<evidence type="ECO:0000313" key="1">
    <source>
        <dbReference type="EMBL" id="CBH21629.1"/>
    </source>
</evidence>
<accession>E3PRX5</accession>
<dbReference type="BioCyc" id="CSTI499177:GJE9-1561-MONOMER"/>
<dbReference type="AlphaFoldDB" id="E3PRX5"/>
<proteinExistence type="predicted"/>
<sequence length="85" mass="10045">MMKNYATIDDSNICIGVSQLNAEVNDSNLIEIEKCDEYYLHRKYENGIWSKETYLPKKTSFDYLDLEQYMLDVEFRLTMIELGGM</sequence>
<name>E3PRX5_ACESD</name>
<dbReference type="STRING" id="1511.CLOST_1509"/>
<protein>
    <submittedName>
        <fullName evidence="1">Uncharacterized protein</fullName>
    </submittedName>
</protein>
<gene>
    <name evidence="1" type="ordered locus">CLOST_1509</name>
</gene>
<evidence type="ECO:0000313" key="2">
    <source>
        <dbReference type="Proteomes" id="UP000007041"/>
    </source>
</evidence>
<dbReference type="HOGENOM" id="CLU_2506944_0_0_9"/>
<organism evidence="1 2">
    <name type="scientific">Acetoanaerobium sticklandii (strain ATCC 12662 / DSM 519 / JCM 1433 / CCUG 9281 / NCIMB 10654 / HF)</name>
    <name type="common">Clostridium sticklandii</name>
    <dbReference type="NCBI Taxonomy" id="499177"/>
    <lineage>
        <taxon>Bacteria</taxon>
        <taxon>Bacillati</taxon>
        <taxon>Bacillota</taxon>
        <taxon>Clostridia</taxon>
        <taxon>Peptostreptococcales</taxon>
        <taxon>Filifactoraceae</taxon>
        <taxon>Acetoanaerobium</taxon>
    </lineage>
</organism>
<dbReference type="EMBL" id="FP565809">
    <property type="protein sequence ID" value="CBH21629.1"/>
    <property type="molecule type" value="Genomic_DNA"/>
</dbReference>
<dbReference type="KEGG" id="cst:CLOST_1509"/>